<feature type="compositionally biased region" description="Polar residues" evidence="1">
    <location>
        <begin position="144"/>
        <end position="158"/>
    </location>
</feature>
<evidence type="ECO:0000313" key="3">
    <source>
        <dbReference type="Proteomes" id="UP001381693"/>
    </source>
</evidence>
<feature type="compositionally biased region" description="Low complexity" evidence="1">
    <location>
        <begin position="77"/>
        <end position="89"/>
    </location>
</feature>
<feature type="compositionally biased region" description="Basic and acidic residues" evidence="1">
    <location>
        <begin position="134"/>
        <end position="143"/>
    </location>
</feature>
<comment type="caution">
    <text evidence="2">The sequence shown here is derived from an EMBL/GenBank/DDBJ whole genome shotgun (WGS) entry which is preliminary data.</text>
</comment>
<protein>
    <submittedName>
        <fullName evidence="2">Uncharacterized protein</fullName>
    </submittedName>
</protein>
<proteinExistence type="predicted"/>
<feature type="region of interest" description="Disordered" evidence="1">
    <location>
        <begin position="66"/>
        <end position="89"/>
    </location>
</feature>
<evidence type="ECO:0000313" key="2">
    <source>
        <dbReference type="EMBL" id="KAK7077263.1"/>
    </source>
</evidence>
<gene>
    <name evidence="2" type="ORF">SK128_007943</name>
</gene>
<feature type="region of interest" description="Disordered" evidence="1">
    <location>
        <begin position="206"/>
        <end position="236"/>
    </location>
</feature>
<evidence type="ECO:0000256" key="1">
    <source>
        <dbReference type="SAM" id="MobiDB-lite"/>
    </source>
</evidence>
<sequence>MRVLNGLNINNNFFQILTAVGYRCSPTSAYGSVDSQLSFSNTIDSCSLHPGISSKSLQTRISQDSVPGSEFSEIPASPSQVSTSSISVPSQDFSHIPNAKLPHIQTQSSSQIQNLNLSQAAAQFQARTALVSDSEIHNEESHSNKAVTENTTKASEGTNAGDHDTNEKVSIVRNSVMPTAEEVTARRLETIARSKSLQQEVSFVTSSTSSTNTAFSTTTPSSSLLPSTSTDPVSSIQTAPNHVNTIAEVFQSISRAAVRNVEKVAALARSRSQGFGVEPLVVRAPEGTEGNEAIGVVHQSPEAMHMTISNVGEEDHHRQVHNHEDLVTDMMGLHAVSPSS</sequence>
<keyword evidence="3" id="KW-1185">Reference proteome</keyword>
<dbReference type="Proteomes" id="UP001381693">
    <property type="component" value="Unassembled WGS sequence"/>
</dbReference>
<name>A0AAN8XB72_HALRR</name>
<organism evidence="2 3">
    <name type="scientific">Halocaridina rubra</name>
    <name type="common">Hawaiian red shrimp</name>
    <dbReference type="NCBI Taxonomy" id="373956"/>
    <lineage>
        <taxon>Eukaryota</taxon>
        <taxon>Metazoa</taxon>
        <taxon>Ecdysozoa</taxon>
        <taxon>Arthropoda</taxon>
        <taxon>Crustacea</taxon>
        <taxon>Multicrustacea</taxon>
        <taxon>Malacostraca</taxon>
        <taxon>Eumalacostraca</taxon>
        <taxon>Eucarida</taxon>
        <taxon>Decapoda</taxon>
        <taxon>Pleocyemata</taxon>
        <taxon>Caridea</taxon>
        <taxon>Atyoidea</taxon>
        <taxon>Atyidae</taxon>
        <taxon>Halocaridina</taxon>
    </lineage>
</organism>
<dbReference type="AlphaFoldDB" id="A0AAN8XB72"/>
<reference evidence="2 3" key="1">
    <citation type="submission" date="2023-11" db="EMBL/GenBank/DDBJ databases">
        <title>Halocaridina rubra genome assembly.</title>
        <authorList>
            <person name="Smith C."/>
        </authorList>
    </citation>
    <scope>NUCLEOTIDE SEQUENCE [LARGE SCALE GENOMIC DNA]</scope>
    <source>
        <strain evidence="2">EP-1</strain>
        <tissue evidence="2">Whole</tissue>
    </source>
</reference>
<feature type="region of interest" description="Disordered" evidence="1">
    <location>
        <begin position="132"/>
        <end position="170"/>
    </location>
</feature>
<dbReference type="EMBL" id="JAXCGZ010009446">
    <property type="protein sequence ID" value="KAK7077263.1"/>
    <property type="molecule type" value="Genomic_DNA"/>
</dbReference>
<feature type="compositionally biased region" description="Low complexity" evidence="1">
    <location>
        <begin position="206"/>
        <end position="235"/>
    </location>
</feature>
<accession>A0AAN8XB72</accession>